<dbReference type="InterPro" id="IPR040159">
    <property type="entry name" value="CLS_fam"/>
</dbReference>
<evidence type="ECO:0000313" key="3">
    <source>
        <dbReference type="EMBL" id="VDN18494.1"/>
    </source>
</evidence>
<dbReference type="GO" id="GO:0001228">
    <property type="term" value="F:DNA-binding transcription activator activity, RNA polymerase II-specific"/>
    <property type="evidence" value="ECO:0007669"/>
    <property type="project" value="InterPro"/>
</dbReference>
<evidence type="ECO:0000313" key="5">
    <source>
        <dbReference type="WBParaSite" id="GPUH_0001123101-mRNA-1"/>
    </source>
</evidence>
<name>A0A183DR77_9BILA</name>
<evidence type="ECO:0000259" key="2">
    <source>
        <dbReference type="Pfam" id="PF09271"/>
    </source>
</evidence>
<organism evidence="5">
    <name type="scientific">Gongylonema pulchrum</name>
    <dbReference type="NCBI Taxonomy" id="637853"/>
    <lineage>
        <taxon>Eukaryota</taxon>
        <taxon>Metazoa</taxon>
        <taxon>Ecdysozoa</taxon>
        <taxon>Nematoda</taxon>
        <taxon>Chromadorea</taxon>
        <taxon>Rhabditida</taxon>
        <taxon>Spirurina</taxon>
        <taxon>Spiruromorpha</taxon>
        <taxon>Spiruroidea</taxon>
        <taxon>Gongylonematidae</taxon>
        <taxon>Gongylonema</taxon>
    </lineage>
</organism>
<gene>
    <name evidence="3" type="ORF">GPUH_LOCUS11218</name>
</gene>
<dbReference type="GO" id="GO:0005634">
    <property type="term" value="C:nucleus"/>
    <property type="evidence" value="ECO:0007669"/>
    <property type="project" value="InterPro"/>
</dbReference>
<protein>
    <submittedName>
        <fullName evidence="5">LAG1_DNAbind domain-containing protein</fullName>
    </submittedName>
</protein>
<sequence length="249" mass="26885">MDYASLPHPSQPADDAADDNLRIQHLLTAPEIHTAQSPSSSVLVPPPSSSSSTPQHRYRHDLVIPSPVTSTLCYRRSPTSIELISSAATTTATRNSTAATAAAITSPLSTSSSYCYYPQLSDPFYGGLPSSSGAAFGSTCGAFDSFNSSSNISAGIASQQNFHCIGSMNLPPPLPFLNIIGEQQSLTREVMEDYLSNRPKYDCIVSIFHAKVAQKSYGNEKRCQNLSRGTEWCKIQLRMKEESLTGELL</sequence>
<dbReference type="InterPro" id="IPR008967">
    <property type="entry name" value="p53-like_TF_DNA-bd_sf"/>
</dbReference>
<dbReference type="AlphaFoldDB" id="A0A183DR77"/>
<feature type="region of interest" description="Disordered" evidence="1">
    <location>
        <begin position="30"/>
        <end position="58"/>
    </location>
</feature>
<proteinExistence type="predicted"/>
<dbReference type="InterPro" id="IPR015351">
    <property type="entry name" value="RBP-J/Cbf11/Cbf12_DNA-bd"/>
</dbReference>
<dbReference type="GO" id="GO:0003677">
    <property type="term" value="F:DNA binding"/>
    <property type="evidence" value="ECO:0007669"/>
    <property type="project" value="InterPro"/>
</dbReference>
<reference evidence="5" key="1">
    <citation type="submission" date="2016-06" db="UniProtKB">
        <authorList>
            <consortium name="WormBaseParasite"/>
        </authorList>
    </citation>
    <scope>IDENTIFICATION</scope>
</reference>
<evidence type="ECO:0000256" key="1">
    <source>
        <dbReference type="SAM" id="MobiDB-lite"/>
    </source>
</evidence>
<dbReference type="EMBL" id="UYRT01078423">
    <property type="protein sequence ID" value="VDN18494.1"/>
    <property type="molecule type" value="Genomic_DNA"/>
</dbReference>
<accession>A0A183DR77</accession>
<reference evidence="3 4" key="2">
    <citation type="submission" date="2018-11" db="EMBL/GenBank/DDBJ databases">
        <authorList>
            <consortium name="Pathogen Informatics"/>
        </authorList>
    </citation>
    <scope>NUCLEOTIDE SEQUENCE [LARGE SCALE GENOMIC DNA]</scope>
</reference>
<keyword evidence="4" id="KW-1185">Reference proteome</keyword>
<feature type="domain" description="RBP-J/Cbf11/Cbf12 DNA binding" evidence="2">
    <location>
        <begin position="205"/>
        <end position="222"/>
    </location>
</feature>
<dbReference type="PANTHER" id="PTHR10665">
    <property type="entry name" value="RECOMBINING BINDING PROTEIN SUPPRESSOR OF HAIRLESS"/>
    <property type="match status" value="1"/>
</dbReference>
<dbReference type="Gene3D" id="2.60.40.1450">
    <property type="entry name" value="LAG1, DNA binding domain"/>
    <property type="match status" value="1"/>
</dbReference>
<dbReference type="Proteomes" id="UP000271098">
    <property type="component" value="Unassembled WGS sequence"/>
</dbReference>
<dbReference type="WBParaSite" id="GPUH_0001123101-mRNA-1">
    <property type="protein sequence ID" value="GPUH_0001123101-mRNA-1"/>
    <property type="gene ID" value="GPUH_0001123101"/>
</dbReference>
<dbReference type="Pfam" id="PF09271">
    <property type="entry name" value="LAG1-DNAbind"/>
    <property type="match status" value="1"/>
</dbReference>
<dbReference type="SUPFAM" id="SSF49417">
    <property type="entry name" value="p53-like transcription factors"/>
    <property type="match status" value="1"/>
</dbReference>
<dbReference type="InterPro" id="IPR037095">
    <property type="entry name" value="RBP-J/Cbf11_DNA-bd_sf"/>
</dbReference>
<dbReference type="OrthoDB" id="5600360at2759"/>
<evidence type="ECO:0000313" key="4">
    <source>
        <dbReference type="Proteomes" id="UP000271098"/>
    </source>
</evidence>